<dbReference type="EMBL" id="MZGS01000028">
    <property type="protein sequence ID" value="PWB85290.1"/>
    <property type="molecule type" value="Genomic_DNA"/>
</dbReference>
<gene>
    <name evidence="1" type="ORF">MBBTH_18890</name>
</gene>
<keyword evidence="2" id="KW-1185">Reference proteome</keyword>
<dbReference type="Proteomes" id="UP000251717">
    <property type="component" value="Unassembled WGS sequence"/>
</dbReference>
<name>A0A315Y6R7_9EURY</name>
<accession>A0A315Y6R7</accession>
<dbReference type="RefSeq" id="WP_133241960.1">
    <property type="nucleotide sequence ID" value="NZ_JBGUNC010000037.1"/>
</dbReference>
<reference evidence="1 2" key="1">
    <citation type="submission" date="2017-03" db="EMBL/GenBank/DDBJ databases">
        <title>Genome sequence of Methanobrevibacter thaueri.</title>
        <authorList>
            <person name="Poehlein A."/>
            <person name="Seedorf H."/>
            <person name="Daniel R."/>
        </authorList>
    </citation>
    <scope>NUCLEOTIDE SEQUENCE [LARGE SCALE GENOMIC DNA]</scope>
    <source>
        <strain evidence="1 2">DSM 11995</strain>
    </source>
</reference>
<protein>
    <submittedName>
        <fullName evidence="1">Uncharacterized protein</fullName>
    </submittedName>
</protein>
<sequence length="149" mass="16516">MIFNRKKILILLIFIAALFFIVAVSAEADSAAKSTTKKVNVKIYNFKPGVLWAPKAVKLNNGDGIAGYVAYNDNMQFDRGTGVTAWYIGNGLNGDLEPHHTKFIKAKFFFKNKKGKVKTKTVKGSGAHISTSLINGYTPYKATVWFKSY</sequence>
<evidence type="ECO:0000313" key="2">
    <source>
        <dbReference type="Proteomes" id="UP000251717"/>
    </source>
</evidence>
<dbReference type="OrthoDB" id="381925at2157"/>
<comment type="caution">
    <text evidence="1">The sequence shown here is derived from an EMBL/GenBank/DDBJ whole genome shotgun (WGS) entry which is preliminary data.</text>
</comment>
<organism evidence="1 2">
    <name type="scientific">Methanobrevibacter thaueri</name>
    <dbReference type="NCBI Taxonomy" id="190975"/>
    <lineage>
        <taxon>Archaea</taxon>
        <taxon>Methanobacteriati</taxon>
        <taxon>Methanobacteriota</taxon>
        <taxon>Methanomada group</taxon>
        <taxon>Methanobacteria</taxon>
        <taxon>Methanobacteriales</taxon>
        <taxon>Methanobacteriaceae</taxon>
        <taxon>Methanobrevibacter</taxon>
    </lineage>
</organism>
<proteinExistence type="predicted"/>
<evidence type="ECO:0000313" key="1">
    <source>
        <dbReference type="EMBL" id="PWB85290.1"/>
    </source>
</evidence>
<dbReference type="AlphaFoldDB" id="A0A315Y6R7"/>